<dbReference type="Gene3D" id="3.20.20.70">
    <property type="entry name" value="Aldolase class I"/>
    <property type="match status" value="1"/>
</dbReference>
<dbReference type="Proteomes" id="UP000078116">
    <property type="component" value="Unassembled WGS sequence"/>
</dbReference>
<feature type="active site" description="Proton donor/acceptor" evidence="3">
    <location>
        <position position="140"/>
    </location>
</feature>
<dbReference type="SUPFAM" id="SSF51569">
    <property type="entry name" value="Aldolase"/>
    <property type="match status" value="1"/>
</dbReference>
<dbReference type="InterPro" id="IPR002220">
    <property type="entry name" value="DapA-like"/>
</dbReference>
<comment type="caution">
    <text evidence="6">The sequence shown here is derived from an EMBL/GenBank/DDBJ whole genome shotgun (WGS) entry which is preliminary data.</text>
</comment>
<gene>
    <name evidence="5" type="ORF">A6V36_21075</name>
    <name evidence="6" type="ORF">A6V37_22365</name>
</gene>
<feature type="binding site" evidence="4">
    <location>
        <position position="211"/>
    </location>
    <ligand>
        <name>pyruvate</name>
        <dbReference type="ChEBI" id="CHEBI:15361"/>
    </ligand>
</feature>
<evidence type="ECO:0000256" key="1">
    <source>
        <dbReference type="ARBA" id="ARBA00023239"/>
    </source>
</evidence>
<name>A0A1A9NAU1_9BURK</name>
<dbReference type="PIRSF" id="PIRSF001365">
    <property type="entry name" value="DHDPS"/>
    <property type="match status" value="1"/>
</dbReference>
<evidence type="ECO:0000256" key="2">
    <source>
        <dbReference type="PIRNR" id="PIRNR001365"/>
    </source>
</evidence>
<evidence type="ECO:0000256" key="3">
    <source>
        <dbReference type="PIRSR" id="PIRSR001365-1"/>
    </source>
</evidence>
<dbReference type="AlphaFoldDB" id="A0A1A9NAU1"/>
<dbReference type="SMART" id="SM01130">
    <property type="entry name" value="DHDPS"/>
    <property type="match status" value="1"/>
</dbReference>
<keyword evidence="7" id="KW-1185">Reference proteome</keyword>
<evidence type="ECO:0008006" key="9">
    <source>
        <dbReference type="Google" id="ProtNLM"/>
    </source>
</evidence>
<dbReference type="Proteomes" id="UP000077961">
    <property type="component" value="Unassembled WGS sequence"/>
</dbReference>
<dbReference type="PANTHER" id="PTHR12128">
    <property type="entry name" value="DIHYDRODIPICOLINATE SYNTHASE"/>
    <property type="match status" value="1"/>
</dbReference>
<sequence>MSTLCGGVWVPATTPFLADGQINRSLFVEHCRHLIVEGADGLAILGTTSEANSLSVSERLDLLNLLIDKGTSPEQLMPGTGSCSIADAVQLTKAAVTAGCAGVLVLPPFYYKAVDDEALFTYFSELIERVGEKGLRVYLYHIPPVAQVGFSLFLIERLLKRYGSVIAGLKDSSGDFKNTRAVIDAFPSLRVFPGSESFLLDGLRVGAVGCISATGNINAREIKRAYLGWRSAAADSLQAGITRRRQIVESFPLIPAIKAVLAHRYAEPTWRNTRVPLMPLGETRERNLIEALVEGGYAHFAQHGGVTQ</sequence>
<reference evidence="7 8" key="1">
    <citation type="submission" date="2016-04" db="EMBL/GenBank/DDBJ databases">
        <title>Reclassification of Paraburkholderia panaciterrae (Farh et al. 2015) Dobritsa &amp; Samadpour 2016 as a later homotypic synonym of Paraburkholderia ginsengiterrae (Farh et al. 2015) Dobritsa &amp; Samadpour 2016.</title>
        <authorList>
            <person name="Dobritsa A.P."/>
            <person name="Kutumbaka K."/>
            <person name="Samadpour M."/>
        </authorList>
    </citation>
    <scope>NUCLEOTIDE SEQUENCE [LARGE SCALE GENOMIC DNA]</scope>
    <source>
        <strain evidence="6 8">DCY85</strain>
        <strain evidence="5 7">DCY85-1</strain>
    </source>
</reference>
<dbReference type="Pfam" id="PF00701">
    <property type="entry name" value="DHDPS"/>
    <property type="match status" value="1"/>
</dbReference>
<dbReference type="EMBL" id="LXJZ01000051">
    <property type="protein sequence ID" value="OAJ62445.1"/>
    <property type="molecule type" value="Genomic_DNA"/>
</dbReference>
<dbReference type="CDD" id="cd00408">
    <property type="entry name" value="DHDPS-like"/>
    <property type="match status" value="1"/>
</dbReference>
<proteinExistence type="inferred from homology"/>
<dbReference type="GO" id="GO:0008840">
    <property type="term" value="F:4-hydroxy-tetrahydrodipicolinate synthase activity"/>
    <property type="evidence" value="ECO:0007669"/>
    <property type="project" value="TreeGrafter"/>
</dbReference>
<protein>
    <recommendedName>
        <fullName evidence="9">Dihydrodipicolinate synthase family protein</fullName>
    </recommendedName>
</protein>
<dbReference type="RefSeq" id="WP_064265711.1">
    <property type="nucleotide sequence ID" value="NZ_LXJZ01000051.1"/>
</dbReference>
<evidence type="ECO:0000313" key="8">
    <source>
        <dbReference type="Proteomes" id="UP000078116"/>
    </source>
</evidence>
<organism evidence="6 8">
    <name type="scientific">Paraburkholderia ginsengiterrae</name>
    <dbReference type="NCBI Taxonomy" id="1462993"/>
    <lineage>
        <taxon>Bacteria</taxon>
        <taxon>Pseudomonadati</taxon>
        <taxon>Pseudomonadota</taxon>
        <taxon>Betaproteobacteria</taxon>
        <taxon>Burkholderiales</taxon>
        <taxon>Burkholderiaceae</taxon>
        <taxon>Paraburkholderia</taxon>
    </lineage>
</organism>
<evidence type="ECO:0000313" key="7">
    <source>
        <dbReference type="Proteomes" id="UP000077961"/>
    </source>
</evidence>
<accession>A0A1A9NAU1</accession>
<feature type="binding site" evidence="4">
    <location>
        <position position="48"/>
    </location>
    <ligand>
        <name>pyruvate</name>
        <dbReference type="ChEBI" id="CHEBI:15361"/>
    </ligand>
</feature>
<keyword evidence="1 2" id="KW-0456">Lyase</keyword>
<dbReference type="OrthoDB" id="9816489at2"/>
<evidence type="ECO:0000313" key="6">
    <source>
        <dbReference type="EMBL" id="OAJ62572.1"/>
    </source>
</evidence>
<dbReference type="PRINTS" id="PR00146">
    <property type="entry name" value="DHPICSNTHASE"/>
</dbReference>
<dbReference type="STRING" id="1462993.A6V36_21075"/>
<dbReference type="EMBL" id="LXKA01000165">
    <property type="protein sequence ID" value="OAJ62572.1"/>
    <property type="molecule type" value="Genomic_DNA"/>
</dbReference>
<comment type="similarity">
    <text evidence="2">Belongs to the DapA family.</text>
</comment>
<feature type="active site" description="Schiff-base intermediate with substrate" evidence="3">
    <location>
        <position position="170"/>
    </location>
</feature>
<dbReference type="InterPro" id="IPR013785">
    <property type="entry name" value="Aldolase_TIM"/>
</dbReference>
<dbReference type="PANTHER" id="PTHR12128:SF67">
    <property type="entry name" value="BLR3884 PROTEIN"/>
    <property type="match status" value="1"/>
</dbReference>
<evidence type="ECO:0000256" key="4">
    <source>
        <dbReference type="PIRSR" id="PIRSR001365-2"/>
    </source>
</evidence>
<evidence type="ECO:0000313" key="5">
    <source>
        <dbReference type="EMBL" id="OAJ62445.1"/>
    </source>
</evidence>